<name>A0A120EYQ8_XANCT</name>
<accession>A0A120EYQ8</accession>
<evidence type="ECO:0000313" key="2">
    <source>
        <dbReference type="Proteomes" id="UP000055854"/>
    </source>
</evidence>
<gene>
    <name evidence="1" type="ORF">ATB53_09665</name>
</gene>
<organism evidence="1 2">
    <name type="scientific">Xanthomonas campestris pv. translucens</name>
    <dbReference type="NCBI Taxonomy" id="343"/>
    <lineage>
        <taxon>Bacteria</taxon>
        <taxon>Pseudomonadati</taxon>
        <taxon>Pseudomonadota</taxon>
        <taxon>Gammaproteobacteria</taxon>
        <taxon>Lysobacterales</taxon>
        <taxon>Lysobacteraceae</taxon>
        <taxon>Xanthomonas</taxon>
        <taxon>Xanthomonas translucens group</taxon>
    </lineage>
</organism>
<sequence length="61" mass="6115">MPVQGAEHGLLYGAGFARATGRAAHDLDERLASAVRVAGADGAAVMPRASLPGLVAGHGHR</sequence>
<protein>
    <submittedName>
        <fullName evidence="1">Uncharacterized protein</fullName>
    </submittedName>
</protein>
<evidence type="ECO:0000313" key="1">
    <source>
        <dbReference type="EMBL" id="KWV16417.1"/>
    </source>
</evidence>
<proteinExistence type="predicted"/>
<dbReference type="Proteomes" id="UP000055854">
    <property type="component" value="Unassembled WGS sequence"/>
</dbReference>
<reference evidence="1 2" key="1">
    <citation type="submission" date="2015-11" db="EMBL/GenBank/DDBJ databases">
        <title>Long Read and Single Molecule DNA Sequencing Simplifies Genome Assembly and TAL Effector Gene Analysis of Xanthomonas translucens.</title>
        <authorList>
            <person name="Peng Z."/>
            <person name="Hu Y."/>
            <person name="Xie J."/>
            <person name="Potnis N."/>
            <person name="Akhunova A."/>
            <person name="Jones J."/>
            <person name="Liu Z."/>
            <person name="White F."/>
            <person name="Liu S."/>
        </authorList>
    </citation>
    <scope>NUCLEOTIDE SEQUENCE [LARGE SCALE GENOMIC DNA]</scope>
    <source>
        <strain evidence="1 2">B1</strain>
    </source>
</reference>
<dbReference type="AlphaFoldDB" id="A0A120EYQ8"/>
<comment type="caution">
    <text evidence="1">The sequence shown here is derived from an EMBL/GenBank/DDBJ whole genome shotgun (WGS) entry which is preliminary data.</text>
</comment>
<dbReference type="EMBL" id="LNTA01000029">
    <property type="protein sequence ID" value="KWV16417.1"/>
    <property type="molecule type" value="Genomic_DNA"/>
</dbReference>